<dbReference type="SUPFAM" id="SSF141457">
    <property type="entry name" value="BH3618-like"/>
    <property type="match status" value="1"/>
</dbReference>
<comment type="function">
    <text evidence="4">Acts as an anti-CsrA protein, binds CsrA and prevents it from repressing translation of its target genes, one of which is flagellin. Binds to flagellin and participates in the assembly of the flagellum.</text>
</comment>
<comment type="caution">
    <text evidence="6">The sequence shown here is derived from an EMBL/GenBank/DDBJ whole genome shotgun (WGS) entry which is preliminary data.</text>
</comment>
<evidence type="ECO:0000256" key="5">
    <source>
        <dbReference type="SAM" id="MobiDB-lite"/>
    </source>
</evidence>
<dbReference type="PANTHER" id="PTHR39190:SF1">
    <property type="entry name" value="FLAGELLAR ASSEMBLY FACTOR FLIW"/>
    <property type="match status" value="1"/>
</dbReference>
<keyword evidence="6" id="KW-0282">Flagellum</keyword>
<dbReference type="Gene3D" id="2.30.290.10">
    <property type="entry name" value="BH3618-like"/>
    <property type="match status" value="1"/>
</dbReference>
<keyword evidence="1 4" id="KW-0963">Cytoplasm</keyword>
<evidence type="ECO:0000313" key="6">
    <source>
        <dbReference type="EMBL" id="MSS28309.1"/>
    </source>
</evidence>
<feature type="region of interest" description="Disordered" evidence="5">
    <location>
        <begin position="145"/>
        <end position="169"/>
    </location>
</feature>
<protein>
    <recommendedName>
        <fullName evidence="4">Flagellar assembly factor FliW</fullName>
    </recommendedName>
</protein>
<keyword evidence="6" id="KW-0966">Cell projection</keyword>
<name>A0A6L5XMV2_9BACT</name>
<dbReference type="Proteomes" id="UP000477488">
    <property type="component" value="Unassembled WGS sequence"/>
</dbReference>
<evidence type="ECO:0000256" key="2">
    <source>
        <dbReference type="ARBA" id="ARBA00022795"/>
    </source>
</evidence>
<dbReference type="EMBL" id="VUMH01000009">
    <property type="protein sequence ID" value="MSS28309.1"/>
    <property type="molecule type" value="Genomic_DNA"/>
</dbReference>
<dbReference type="GO" id="GO:0005737">
    <property type="term" value="C:cytoplasm"/>
    <property type="evidence" value="ECO:0007669"/>
    <property type="project" value="UniProtKB-SubCell"/>
</dbReference>
<dbReference type="GO" id="GO:0044780">
    <property type="term" value="P:bacterial-type flagellum assembly"/>
    <property type="evidence" value="ECO:0007669"/>
    <property type="project" value="UniProtKB-UniRule"/>
</dbReference>
<keyword evidence="3 4" id="KW-0810">Translation regulation</keyword>
<keyword evidence="7" id="KW-1185">Reference proteome</keyword>
<dbReference type="RefSeq" id="WP_154511578.1">
    <property type="nucleotide sequence ID" value="NZ_DBFWWU010000026.1"/>
</dbReference>
<keyword evidence="4" id="KW-0143">Chaperone</keyword>
<dbReference type="Pfam" id="PF02623">
    <property type="entry name" value="FliW"/>
    <property type="match status" value="1"/>
</dbReference>
<comment type="subunit">
    <text evidence="4">Interacts with translational regulator CsrA and flagellin(s).</text>
</comment>
<dbReference type="HAMAP" id="MF_01185">
    <property type="entry name" value="FliW"/>
    <property type="match status" value="1"/>
</dbReference>
<proteinExistence type="inferred from homology"/>
<keyword evidence="2 4" id="KW-1005">Bacterial flagellum biogenesis</keyword>
<accession>A0A6L5XMV2</accession>
<organism evidence="6 7">
    <name type="scientific">Desulfovibrio porci</name>
    <dbReference type="NCBI Taxonomy" id="2605782"/>
    <lineage>
        <taxon>Bacteria</taxon>
        <taxon>Pseudomonadati</taxon>
        <taxon>Thermodesulfobacteriota</taxon>
        <taxon>Desulfovibrionia</taxon>
        <taxon>Desulfovibrionales</taxon>
        <taxon>Desulfovibrionaceae</taxon>
        <taxon>Desulfovibrio</taxon>
    </lineage>
</organism>
<dbReference type="GO" id="GO:0006417">
    <property type="term" value="P:regulation of translation"/>
    <property type="evidence" value="ECO:0007669"/>
    <property type="project" value="UniProtKB-KW"/>
</dbReference>
<evidence type="ECO:0000256" key="1">
    <source>
        <dbReference type="ARBA" id="ARBA00022490"/>
    </source>
</evidence>
<dbReference type="AlphaFoldDB" id="A0A6L5XMV2"/>
<dbReference type="NCBIfam" id="NF009793">
    <property type="entry name" value="PRK13285.1-1"/>
    <property type="match status" value="1"/>
</dbReference>
<dbReference type="PANTHER" id="PTHR39190">
    <property type="entry name" value="FLAGELLAR ASSEMBLY FACTOR FLIW"/>
    <property type="match status" value="1"/>
</dbReference>
<evidence type="ECO:0000256" key="4">
    <source>
        <dbReference type="HAMAP-Rule" id="MF_01185"/>
    </source>
</evidence>
<sequence length="169" mass="18333">MARNKEIEIDTRLGRRCIDTDKVIRFPRGLAGFEDEQDFILLQIRPEAPLLILQSVNNPQVGLLVADPYSFLQSYPVMVGDAEQKLLQIERMEDAAILVTVSIPAGEPEKAALNLTGPIVINHKARIGLQVPQGAEGPAQINMHSLKPVEPTPEADAAPGADPDVNAQA</sequence>
<evidence type="ECO:0000313" key="7">
    <source>
        <dbReference type="Proteomes" id="UP000477488"/>
    </source>
</evidence>
<feature type="compositionally biased region" description="Low complexity" evidence="5">
    <location>
        <begin position="152"/>
        <end position="169"/>
    </location>
</feature>
<dbReference type="InterPro" id="IPR003775">
    <property type="entry name" value="Flagellar_assembly_factor_FliW"/>
</dbReference>
<reference evidence="6 7" key="1">
    <citation type="submission" date="2019-09" db="EMBL/GenBank/DDBJ databases">
        <title>In-depth cultivation of the pig gut microbiome towards novel bacterial diversity and tailored functional studies.</title>
        <authorList>
            <person name="Wylensek D."/>
            <person name="Hitch T.C.A."/>
            <person name="Clavel T."/>
        </authorList>
    </citation>
    <scope>NUCLEOTIDE SEQUENCE [LARGE SCALE GENOMIC DNA]</scope>
    <source>
        <strain evidence="6 7">PG-178-WT-4</strain>
    </source>
</reference>
<evidence type="ECO:0000256" key="3">
    <source>
        <dbReference type="ARBA" id="ARBA00022845"/>
    </source>
</evidence>
<gene>
    <name evidence="4 6" type="primary">fliW</name>
    <name evidence="6" type="ORF">FYJ44_09735</name>
</gene>
<keyword evidence="6" id="KW-0969">Cilium</keyword>
<comment type="similarity">
    <text evidence="4">Belongs to the FliW family.</text>
</comment>
<dbReference type="InterPro" id="IPR024046">
    <property type="entry name" value="Flagellar_assmbl_FliW_dom_sf"/>
</dbReference>
<comment type="subcellular location">
    <subcellularLocation>
        <location evidence="4">Cytoplasm</location>
    </subcellularLocation>
</comment>